<organism evidence="1 2">
    <name type="scientific">Psylliodes chrysocephalus</name>
    <dbReference type="NCBI Taxonomy" id="3402493"/>
    <lineage>
        <taxon>Eukaryota</taxon>
        <taxon>Metazoa</taxon>
        <taxon>Ecdysozoa</taxon>
        <taxon>Arthropoda</taxon>
        <taxon>Hexapoda</taxon>
        <taxon>Insecta</taxon>
        <taxon>Pterygota</taxon>
        <taxon>Neoptera</taxon>
        <taxon>Endopterygota</taxon>
        <taxon>Coleoptera</taxon>
        <taxon>Polyphaga</taxon>
        <taxon>Cucujiformia</taxon>
        <taxon>Chrysomeloidea</taxon>
        <taxon>Chrysomelidae</taxon>
        <taxon>Galerucinae</taxon>
        <taxon>Alticini</taxon>
        <taxon>Psylliodes</taxon>
    </lineage>
</organism>
<dbReference type="InterPro" id="IPR036682">
    <property type="entry name" value="OS_D_A10/PebIII_sf"/>
</dbReference>
<dbReference type="PANTHER" id="PTHR11257:SF13">
    <property type="entry name" value="GEO07322P1"/>
    <property type="match status" value="1"/>
</dbReference>
<evidence type="ECO:0000313" key="2">
    <source>
        <dbReference type="Proteomes" id="UP001153636"/>
    </source>
</evidence>
<gene>
    <name evidence="1" type="ORF">PSYICH_LOCUS5268</name>
</gene>
<sequence>MAKIHCKRRTITEEYTMNRVILAVFVLATLAVVSSAPKTLEENIKLLKAIDINTVLNNHRIIESYVYCVIGRRPCTKEGKALKDSWKDGIDKGCDDCSEEEKRKVKKIVKHMYKNEPELYKLLSESLDKDGKYKEKYDKYIKEIVDDDTL</sequence>
<dbReference type="OrthoDB" id="6732024at2759"/>
<dbReference type="AlphaFoldDB" id="A0A9P0GBT7"/>
<keyword evidence="2" id="KW-1185">Reference proteome</keyword>
<evidence type="ECO:0000313" key="1">
    <source>
        <dbReference type="EMBL" id="CAH1104135.1"/>
    </source>
</evidence>
<dbReference type="Pfam" id="PF03392">
    <property type="entry name" value="OS-D"/>
    <property type="match status" value="1"/>
</dbReference>
<dbReference type="Proteomes" id="UP001153636">
    <property type="component" value="Chromosome 16"/>
</dbReference>
<proteinExistence type="predicted"/>
<reference evidence="1" key="1">
    <citation type="submission" date="2022-01" db="EMBL/GenBank/DDBJ databases">
        <authorList>
            <person name="King R."/>
        </authorList>
    </citation>
    <scope>NUCLEOTIDE SEQUENCE</scope>
</reference>
<name>A0A9P0GBT7_9CUCU</name>
<dbReference type="PANTHER" id="PTHR11257">
    <property type="entry name" value="CHEMOSENSORY PROTEIN-RELATED"/>
    <property type="match status" value="1"/>
</dbReference>
<dbReference type="EMBL" id="OV651828">
    <property type="protein sequence ID" value="CAH1104135.1"/>
    <property type="molecule type" value="Genomic_DNA"/>
</dbReference>
<dbReference type="Gene3D" id="1.10.2080.10">
    <property type="entry name" value="Insect odorant-binding protein A10/Ejaculatory bulb-specific protein 3"/>
    <property type="match status" value="1"/>
</dbReference>
<accession>A0A9P0GBT7</accession>
<protein>
    <submittedName>
        <fullName evidence="1">Uncharacterized protein</fullName>
    </submittedName>
</protein>
<dbReference type="InterPro" id="IPR005055">
    <property type="entry name" value="A10/PebIII"/>
</dbReference>
<dbReference type="SUPFAM" id="SSF100910">
    <property type="entry name" value="Chemosensory protein Csp2"/>
    <property type="match status" value="1"/>
</dbReference>